<keyword evidence="1" id="KW-0472">Membrane</keyword>
<name>V4ATT4_LOTGI</name>
<dbReference type="InterPro" id="IPR027417">
    <property type="entry name" value="P-loop_NTPase"/>
</dbReference>
<sequence>MKPEILVMKIIEAVETDSPTVITFNGKKINITKKLIDKYKYCKVRDDIDLERIDTNVKKGGFIFSLPLIFAGLTAVGAIAGGAAAGVRTANEDKAAKVTAAEERGSSGSGKTHLTFNMLTTPNLLDFESLYIYTTIPEQSYYQFLKALEYLPKKDVQEVEIKDIIDNYIEAKNPTDIKVFLTKNVNDLDLSNIDSNRKNLILFDNCVAQRNQAVQQEFFTKGRHHNCHCIYQSQSFYGMDSMLIRKNANCFLF</sequence>
<accession>V4ATT4</accession>
<reference evidence="2 3" key="1">
    <citation type="journal article" date="2013" name="Nature">
        <title>Insights into bilaterian evolution from three spiralian genomes.</title>
        <authorList>
            <person name="Simakov O."/>
            <person name="Marletaz F."/>
            <person name="Cho S.J."/>
            <person name="Edsinger-Gonzales E."/>
            <person name="Havlak P."/>
            <person name="Hellsten U."/>
            <person name="Kuo D.H."/>
            <person name="Larsson T."/>
            <person name="Lv J."/>
            <person name="Arendt D."/>
            <person name="Savage R."/>
            <person name="Osoegawa K."/>
            <person name="de Jong P."/>
            <person name="Grimwood J."/>
            <person name="Chapman J.A."/>
            <person name="Shapiro H."/>
            <person name="Aerts A."/>
            <person name="Otillar R.P."/>
            <person name="Terry A.Y."/>
            <person name="Boore J.L."/>
            <person name="Grigoriev I.V."/>
            <person name="Lindberg D.R."/>
            <person name="Seaver E.C."/>
            <person name="Weisblat D.A."/>
            <person name="Putnam N.H."/>
            <person name="Rokhsar D.S."/>
        </authorList>
    </citation>
    <scope>NUCLEOTIDE SEQUENCE [LARGE SCALE GENOMIC DNA]</scope>
</reference>
<gene>
    <name evidence="2" type="ORF">LOTGIDRAFT_174557</name>
</gene>
<dbReference type="RefSeq" id="XP_009052142.1">
    <property type="nucleotide sequence ID" value="XM_009053894.1"/>
</dbReference>
<protein>
    <submittedName>
        <fullName evidence="2">Uncharacterized protein</fullName>
    </submittedName>
</protein>
<organism evidence="2 3">
    <name type="scientific">Lottia gigantea</name>
    <name type="common">Giant owl limpet</name>
    <dbReference type="NCBI Taxonomy" id="225164"/>
    <lineage>
        <taxon>Eukaryota</taxon>
        <taxon>Metazoa</taxon>
        <taxon>Spiralia</taxon>
        <taxon>Lophotrochozoa</taxon>
        <taxon>Mollusca</taxon>
        <taxon>Gastropoda</taxon>
        <taxon>Patellogastropoda</taxon>
        <taxon>Lottioidea</taxon>
        <taxon>Lottiidae</taxon>
        <taxon>Lottia</taxon>
    </lineage>
</organism>
<keyword evidence="1" id="KW-1133">Transmembrane helix</keyword>
<evidence type="ECO:0000313" key="2">
    <source>
        <dbReference type="EMBL" id="ESO97171.1"/>
    </source>
</evidence>
<dbReference type="Gene3D" id="3.40.50.300">
    <property type="entry name" value="P-loop containing nucleotide triphosphate hydrolases"/>
    <property type="match status" value="1"/>
</dbReference>
<dbReference type="Proteomes" id="UP000030746">
    <property type="component" value="Unassembled WGS sequence"/>
</dbReference>
<dbReference type="KEGG" id="lgi:LOTGIDRAFT_174557"/>
<dbReference type="HOGENOM" id="CLU_033372_0_0_1"/>
<keyword evidence="1" id="KW-0812">Transmembrane</keyword>
<feature type="transmembrane region" description="Helical" evidence="1">
    <location>
        <begin position="62"/>
        <end position="87"/>
    </location>
</feature>
<keyword evidence="3" id="KW-1185">Reference proteome</keyword>
<dbReference type="GeneID" id="20242791"/>
<evidence type="ECO:0000313" key="3">
    <source>
        <dbReference type="Proteomes" id="UP000030746"/>
    </source>
</evidence>
<proteinExistence type="predicted"/>
<dbReference type="EMBL" id="KB201319">
    <property type="protein sequence ID" value="ESO97171.1"/>
    <property type="molecule type" value="Genomic_DNA"/>
</dbReference>
<dbReference type="CTD" id="20242791"/>
<dbReference type="OrthoDB" id="6818379at2759"/>
<evidence type="ECO:0000256" key="1">
    <source>
        <dbReference type="SAM" id="Phobius"/>
    </source>
</evidence>
<dbReference type="AlphaFoldDB" id="V4ATT4"/>